<dbReference type="PANTHER" id="PTHR33420:SF26">
    <property type="entry name" value="FIMBRIAL SUBUNIT"/>
    <property type="match status" value="1"/>
</dbReference>
<reference evidence="3 4" key="1">
    <citation type="journal article" date="2008" name="Environ. Microbiol.">
        <title>The genome of Erwinia tasmaniensis strain Et1/99, a non-pathogenic bacterium in the genus Erwinia.</title>
        <authorList>
            <person name="Kube M."/>
            <person name="Migdoll A.M."/>
            <person name="Mueller I."/>
            <person name="Kuhl H."/>
            <person name="Beck A."/>
            <person name="Reinhardt R."/>
            <person name="Geider K."/>
        </authorList>
    </citation>
    <scope>NUCLEOTIDE SEQUENCE [LARGE SCALE GENOMIC DNA]</scope>
    <source>
        <strain evidence="4">DSM 17950 / CFBP 7177 / CIP 109463 / NCPPB 4357 / Et1/99</strain>
    </source>
</reference>
<dbReference type="Proteomes" id="UP000001726">
    <property type="component" value="Chromosome"/>
</dbReference>
<protein>
    <submittedName>
        <fullName evidence="3">Fimbrial anchor (Mannose-resistance fimbriae), MrfB protein</fullName>
    </submittedName>
</protein>
<keyword evidence="4" id="KW-1185">Reference proteome</keyword>
<keyword evidence="1" id="KW-0732">Signal</keyword>
<dbReference type="PANTHER" id="PTHR33420">
    <property type="entry name" value="FIMBRIAL SUBUNIT ELFA-RELATED"/>
    <property type="match status" value="1"/>
</dbReference>
<dbReference type="InterPro" id="IPR050263">
    <property type="entry name" value="Bact_Fimbrial_Adh_Pro"/>
</dbReference>
<dbReference type="STRING" id="465817.ETA_04040"/>
<feature type="chain" id="PRO_5002781851" evidence="1">
    <location>
        <begin position="23"/>
        <end position="180"/>
    </location>
</feature>
<accession>B2VL19</accession>
<evidence type="ECO:0000313" key="3">
    <source>
        <dbReference type="EMBL" id="CAO95450.1"/>
    </source>
</evidence>
<gene>
    <name evidence="3" type="primary">mrfB</name>
    <name evidence="3" type="ordered locus">ETA_04040</name>
</gene>
<dbReference type="RefSeq" id="WP_012440162.1">
    <property type="nucleotide sequence ID" value="NC_010694.1"/>
</dbReference>
<dbReference type="EMBL" id="CU468135">
    <property type="protein sequence ID" value="CAO95450.1"/>
    <property type="molecule type" value="Genomic_DNA"/>
</dbReference>
<sequence>MVTGHNSVFLLCLMLMPSAVFADRQADQGHGLVEMQGSIIDTPCAIDVADRNQSIDMSVIPVSQIMRDGQGPTRPFTIRLINCVLTPLKPGQPVVSRFSVTFDGATTNDNLFAVSGEGKGVGLQIADANGNLADPGQPLAGGKLQPGNSSLDYTLRLVSNRQTLRAGTYAATIRFKLDYY</sequence>
<dbReference type="GO" id="GO:0009289">
    <property type="term" value="C:pilus"/>
    <property type="evidence" value="ECO:0007669"/>
    <property type="project" value="InterPro"/>
</dbReference>
<dbReference type="InterPro" id="IPR000259">
    <property type="entry name" value="Adhesion_dom_fimbrial"/>
</dbReference>
<dbReference type="GO" id="GO:0043709">
    <property type="term" value="P:cell adhesion involved in single-species biofilm formation"/>
    <property type="evidence" value="ECO:0007669"/>
    <property type="project" value="TreeGrafter"/>
</dbReference>
<dbReference type="Pfam" id="PF00419">
    <property type="entry name" value="Fimbrial"/>
    <property type="match status" value="1"/>
</dbReference>
<organism evidence="3 4">
    <name type="scientific">Erwinia tasmaniensis (strain DSM 17950 / CFBP 7177 / CIP 109463 / NCPPB 4357 / Et1/99)</name>
    <dbReference type="NCBI Taxonomy" id="465817"/>
    <lineage>
        <taxon>Bacteria</taxon>
        <taxon>Pseudomonadati</taxon>
        <taxon>Pseudomonadota</taxon>
        <taxon>Gammaproteobacteria</taxon>
        <taxon>Enterobacterales</taxon>
        <taxon>Erwiniaceae</taxon>
        <taxon>Erwinia</taxon>
    </lineage>
</organism>
<dbReference type="KEGG" id="eta:ETA_04040"/>
<proteinExistence type="predicted"/>
<dbReference type="InterPro" id="IPR036937">
    <property type="entry name" value="Adhesion_dom_fimbrial_sf"/>
</dbReference>
<name>B2VL19_ERWT9</name>
<dbReference type="eggNOG" id="COG3539">
    <property type="taxonomic scope" value="Bacteria"/>
</dbReference>
<evidence type="ECO:0000313" key="4">
    <source>
        <dbReference type="Proteomes" id="UP000001726"/>
    </source>
</evidence>
<dbReference type="InterPro" id="IPR008966">
    <property type="entry name" value="Adhesion_dom_sf"/>
</dbReference>
<evidence type="ECO:0000256" key="1">
    <source>
        <dbReference type="SAM" id="SignalP"/>
    </source>
</evidence>
<feature type="domain" description="Fimbrial-type adhesion" evidence="2">
    <location>
        <begin position="34"/>
        <end position="179"/>
    </location>
</feature>
<dbReference type="SUPFAM" id="SSF49401">
    <property type="entry name" value="Bacterial adhesins"/>
    <property type="match status" value="1"/>
</dbReference>
<dbReference type="Gene3D" id="2.60.40.1090">
    <property type="entry name" value="Fimbrial-type adhesion domain"/>
    <property type="match status" value="1"/>
</dbReference>
<dbReference type="HOGENOM" id="CLU_088965_4_1_6"/>
<dbReference type="AlphaFoldDB" id="B2VL19"/>
<feature type="signal peptide" evidence="1">
    <location>
        <begin position="1"/>
        <end position="22"/>
    </location>
</feature>
<evidence type="ECO:0000259" key="2">
    <source>
        <dbReference type="Pfam" id="PF00419"/>
    </source>
</evidence>
<dbReference type="OrthoDB" id="6986861at2"/>